<dbReference type="InterPro" id="IPR058031">
    <property type="entry name" value="AAA_lid_NorR"/>
</dbReference>
<accession>A0ABP8V6E9</accession>
<evidence type="ECO:0000256" key="5">
    <source>
        <dbReference type="PROSITE-ProRule" id="PRU00169"/>
    </source>
</evidence>
<dbReference type="Pfam" id="PF00072">
    <property type="entry name" value="Response_reg"/>
    <property type="match status" value="1"/>
</dbReference>
<dbReference type="SUPFAM" id="SSF52172">
    <property type="entry name" value="CheY-like"/>
    <property type="match status" value="1"/>
</dbReference>
<keyword evidence="3" id="KW-0805">Transcription regulation</keyword>
<evidence type="ECO:0000256" key="2">
    <source>
        <dbReference type="ARBA" id="ARBA00022840"/>
    </source>
</evidence>
<keyword evidence="1" id="KW-0547">Nucleotide-binding</keyword>
<dbReference type="Gene3D" id="3.40.50.2300">
    <property type="match status" value="1"/>
</dbReference>
<dbReference type="PROSITE" id="PS50045">
    <property type="entry name" value="SIGMA54_INTERACT_4"/>
    <property type="match status" value="1"/>
</dbReference>
<proteinExistence type="predicted"/>
<dbReference type="PROSITE" id="PS00688">
    <property type="entry name" value="SIGMA54_INTERACT_3"/>
    <property type="match status" value="1"/>
</dbReference>
<reference evidence="9" key="1">
    <citation type="journal article" date="2019" name="Int. J. Syst. Evol. Microbiol.">
        <title>The Global Catalogue of Microorganisms (GCM) 10K type strain sequencing project: providing services to taxonomists for standard genome sequencing and annotation.</title>
        <authorList>
            <consortium name="The Broad Institute Genomics Platform"/>
            <consortium name="The Broad Institute Genome Sequencing Center for Infectious Disease"/>
            <person name="Wu L."/>
            <person name="Ma J."/>
        </authorList>
    </citation>
    <scope>NUCLEOTIDE SEQUENCE [LARGE SCALE GENOMIC DNA]</scope>
    <source>
        <strain evidence="9">JCM 17805</strain>
    </source>
</reference>
<dbReference type="CDD" id="cd00009">
    <property type="entry name" value="AAA"/>
    <property type="match status" value="1"/>
</dbReference>
<evidence type="ECO:0000256" key="3">
    <source>
        <dbReference type="ARBA" id="ARBA00023015"/>
    </source>
</evidence>
<keyword evidence="4" id="KW-0804">Transcription</keyword>
<dbReference type="Pfam" id="PF00158">
    <property type="entry name" value="Sigma54_activat"/>
    <property type="match status" value="1"/>
</dbReference>
<dbReference type="Pfam" id="PF25601">
    <property type="entry name" value="AAA_lid_14"/>
    <property type="match status" value="1"/>
</dbReference>
<dbReference type="SMART" id="SM00448">
    <property type="entry name" value="REC"/>
    <property type="match status" value="1"/>
</dbReference>
<evidence type="ECO:0000313" key="9">
    <source>
        <dbReference type="Proteomes" id="UP001500604"/>
    </source>
</evidence>
<gene>
    <name evidence="8" type="ORF">GCM10023116_33210</name>
</gene>
<dbReference type="InterPro" id="IPR001789">
    <property type="entry name" value="Sig_transdc_resp-reg_receiver"/>
</dbReference>
<feature type="domain" description="Response regulatory" evidence="7">
    <location>
        <begin position="2"/>
        <end position="117"/>
    </location>
</feature>
<keyword evidence="9" id="KW-1185">Reference proteome</keyword>
<dbReference type="Proteomes" id="UP001500604">
    <property type="component" value="Unassembled WGS sequence"/>
</dbReference>
<dbReference type="SUPFAM" id="SSF52540">
    <property type="entry name" value="P-loop containing nucleoside triphosphate hydrolases"/>
    <property type="match status" value="1"/>
</dbReference>
<dbReference type="InterPro" id="IPR025944">
    <property type="entry name" value="Sigma_54_int_dom_CS"/>
</dbReference>
<dbReference type="SUPFAM" id="SSF46689">
    <property type="entry name" value="Homeodomain-like"/>
    <property type="match status" value="1"/>
</dbReference>
<dbReference type="InterPro" id="IPR009057">
    <property type="entry name" value="Homeodomain-like_sf"/>
</dbReference>
<name>A0ABP8V6E9_9GAMM</name>
<feature type="modified residue" description="4-aspartylphosphate" evidence="5">
    <location>
        <position position="51"/>
    </location>
</feature>
<dbReference type="InterPro" id="IPR002078">
    <property type="entry name" value="Sigma_54_int"/>
</dbReference>
<protein>
    <submittedName>
        <fullName evidence="8">Sigma-54 dependent transcriptional regulator</fullName>
    </submittedName>
</protein>
<keyword evidence="5" id="KW-0597">Phosphoprotein</keyword>
<dbReference type="InterPro" id="IPR025662">
    <property type="entry name" value="Sigma_54_int_dom_ATP-bd_1"/>
</dbReference>
<dbReference type="PANTHER" id="PTHR32071">
    <property type="entry name" value="TRANSCRIPTIONAL REGULATORY PROTEIN"/>
    <property type="match status" value="1"/>
</dbReference>
<comment type="caution">
    <text evidence="8">The sequence shown here is derived from an EMBL/GenBank/DDBJ whole genome shotgun (WGS) entry which is preliminary data.</text>
</comment>
<dbReference type="Gene3D" id="1.10.8.60">
    <property type="match status" value="1"/>
</dbReference>
<evidence type="ECO:0000259" key="6">
    <source>
        <dbReference type="PROSITE" id="PS50045"/>
    </source>
</evidence>
<evidence type="ECO:0000313" key="8">
    <source>
        <dbReference type="EMBL" id="GAA4651038.1"/>
    </source>
</evidence>
<dbReference type="RefSeq" id="WP_345197335.1">
    <property type="nucleotide sequence ID" value="NZ_BAABFL010000434.1"/>
</dbReference>
<evidence type="ECO:0000256" key="4">
    <source>
        <dbReference type="ARBA" id="ARBA00023163"/>
    </source>
</evidence>
<dbReference type="InterPro" id="IPR002197">
    <property type="entry name" value="HTH_Fis"/>
</dbReference>
<keyword evidence="2" id="KW-0067">ATP-binding</keyword>
<evidence type="ECO:0000259" key="7">
    <source>
        <dbReference type="PROSITE" id="PS50110"/>
    </source>
</evidence>
<dbReference type="PROSITE" id="PS00675">
    <property type="entry name" value="SIGMA54_INTERACT_1"/>
    <property type="match status" value="1"/>
</dbReference>
<sequence>MNILLIDDEMENLRALNRVIKRHTPHSPMMLQGVESLDELDDLSFDLLICDQRMPEFKGTDIFEYLRRQGHPGKRILLSAYTDFADVVDSFNKGDIHRFLSKPITNQALIECINSLLKEHPPLATDTAATGDNGFSDILTSAACMEALFEQTRQAATTESAIYIYGETGTGKELLARAIHTQSSHHSGPFIAINCANLTEDMAESQLFGHRKGAYPGAESDKSGILAQVCHGTLFLDEVNDLPQGVQAKLLRVLQDRHYTPLGDIGSRPFNGRIVSASAHPLRQAVSAGAFREDLFYRLNVVPLTIPPLRERHDDCEQLFRHFLCHYSLHACTPEQWQLSDTLRTWIRQYPWPGNVRELQNICAYISSSTPAGHLTLSTSALPSDIVPVSVKKNNESPAPATVMRRPADLDREELLRVLEHNQFKKAQTARQLGISRMTLYRLMKQHKLDGSRDDE</sequence>
<dbReference type="Gene3D" id="1.10.10.60">
    <property type="entry name" value="Homeodomain-like"/>
    <property type="match status" value="1"/>
</dbReference>
<dbReference type="InterPro" id="IPR003593">
    <property type="entry name" value="AAA+_ATPase"/>
</dbReference>
<dbReference type="PRINTS" id="PR01590">
    <property type="entry name" value="HTHFIS"/>
</dbReference>
<dbReference type="SMART" id="SM00382">
    <property type="entry name" value="AAA"/>
    <property type="match status" value="1"/>
</dbReference>
<dbReference type="InterPro" id="IPR027417">
    <property type="entry name" value="P-loop_NTPase"/>
</dbReference>
<dbReference type="PROSITE" id="PS50110">
    <property type="entry name" value="RESPONSE_REGULATORY"/>
    <property type="match status" value="1"/>
</dbReference>
<dbReference type="EMBL" id="BAABFL010000434">
    <property type="protein sequence ID" value="GAA4651038.1"/>
    <property type="molecule type" value="Genomic_DNA"/>
</dbReference>
<dbReference type="Pfam" id="PF02954">
    <property type="entry name" value="HTH_8"/>
    <property type="match status" value="1"/>
</dbReference>
<dbReference type="InterPro" id="IPR011006">
    <property type="entry name" value="CheY-like_superfamily"/>
</dbReference>
<feature type="domain" description="Sigma-54 factor interaction" evidence="6">
    <location>
        <begin position="138"/>
        <end position="368"/>
    </location>
</feature>
<organism evidence="8 9">
    <name type="scientific">Kistimonas scapharcae</name>
    <dbReference type="NCBI Taxonomy" id="1036133"/>
    <lineage>
        <taxon>Bacteria</taxon>
        <taxon>Pseudomonadati</taxon>
        <taxon>Pseudomonadota</taxon>
        <taxon>Gammaproteobacteria</taxon>
        <taxon>Oceanospirillales</taxon>
        <taxon>Endozoicomonadaceae</taxon>
        <taxon>Kistimonas</taxon>
    </lineage>
</organism>
<dbReference type="Gene3D" id="3.40.50.300">
    <property type="entry name" value="P-loop containing nucleotide triphosphate hydrolases"/>
    <property type="match status" value="1"/>
</dbReference>
<evidence type="ECO:0000256" key="1">
    <source>
        <dbReference type="ARBA" id="ARBA00022741"/>
    </source>
</evidence>